<comment type="subcellular location">
    <subcellularLocation>
        <location evidence="1">Membrane</location>
        <topology evidence="1">Multi-pass membrane protein</topology>
    </subcellularLocation>
</comment>
<evidence type="ECO:0000256" key="6">
    <source>
        <dbReference type="SAM" id="Phobius"/>
    </source>
</evidence>
<comment type="caution">
    <text evidence="8">The sequence shown here is derived from an EMBL/GenBank/DDBJ whole genome shotgun (WGS) entry which is preliminary data.</text>
</comment>
<dbReference type="AlphaFoldDB" id="A0A921ZQS7"/>
<keyword evidence="3 6" id="KW-0812">Transmembrane</keyword>
<dbReference type="PANTHER" id="PTHR31548:SF6">
    <property type="entry name" value="AGAP002756-PA"/>
    <property type="match status" value="1"/>
</dbReference>
<dbReference type="GO" id="GO:0007605">
    <property type="term" value="P:sensory perception of sound"/>
    <property type="evidence" value="ECO:0007669"/>
    <property type="project" value="UniProtKB-ARBA"/>
</dbReference>
<evidence type="ECO:0000256" key="3">
    <source>
        <dbReference type="ARBA" id="ARBA00022692"/>
    </source>
</evidence>
<feature type="transmembrane region" description="Helical" evidence="6">
    <location>
        <begin position="176"/>
        <end position="195"/>
    </location>
</feature>
<evidence type="ECO:0000313" key="8">
    <source>
        <dbReference type="EMBL" id="KAG6462193.1"/>
    </source>
</evidence>
<dbReference type="OrthoDB" id="6432214at2759"/>
<comment type="similarity">
    <text evidence="2">Belongs to the clarin family.</text>
</comment>
<dbReference type="EMBL" id="JH668819">
    <property type="protein sequence ID" value="KAG6462193.1"/>
    <property type="molecule type" value="Genomic_DNA"/>
</dbReference>
<evidence type="ECO:0000256" key="5">
    <source>
        <dbReference type="ARBA" id="ARBA00023136"/>
    </source>
</evidence>
<protein>
    <submittedName>
        <fullName evidence="8">Uncharacterized protein</fullName>
    </submittedName>
</protein>
<dbReference type="Gene3D" id="1.20.140.150">
    <property type="match status" value="1"/>
</dbReference>
<evidence type="ECO:0000256" key="2">
    <source>
        <dbReference type="ARBA" id="ARBA00005787"/>
    </source>
</evidence>
<dbReference type="GO" id="GO:0016020">
    <property type="term" value="C:membrane"/>
    <property type="evidence" value="ECO:0007669"/>
    <property type="project" value="UniProtKB-SubCell"/>
</dbReference>
<dbReference type="InterPro" id="IPR026748">
    <property type="entry name" value="Clarin"/>
</dbReference>
<keyword evidence="4 6" id="KW-1133">Transmembrane helix</keyword>
<evidence type="ECO:0000256" key="1">
    <source>
        <dbReference type="ARBA" id="ARBA00004141"/>
    </source>
</evidence>
<proteinExistence type="inferred from homology"/>
<organism evidence="8 9">
    <name type="scientific">Manduca sexta</name>
    <name type="common">Tobacco hawkmoth</name>
    <name type="synonym">Tobacco hornworm</name>
    <dbReference type="NCBI Taxonomy" id="7130"/>
    <lineage>
        <taxon>Eukaryota</taxon>
        <taxon>Metazoa</taxon>
        <taxon>Ecdysozoa</taxon>
        <taxon>Arthropoda</taxon>
        <taxon>Hexapoda</taxon>
        <taxon>Insecta</taxon>
        <taxon>Pterygota</taxon>
        <taxon>Neoptera</taxon>
        <taxon>Endopterygota</taxon>
        <taxon>Lepidoptera</taxon>
        <taxon>Glossata</taxon>
        <taxon>Ditrysia</taxon>
        <taxon>Bombycoidea</taxon>
        <taxon>Sphingidae</taxon>
        <taxon>Sphinginae</taxon>
        <taxon>Sphingini</taxon>
        <taxon>Manduca</taxon>
    </lineage>
</organism>
<feature type="transmembrane region" description="Helical" evidence="6">
    <location>
        <begin position="129"/>
        <end position="155"/>
    </location>
</feature>
<reference evidence="8" key="2">
    <citation type="submission" date="2020-12" db="EMBL/GenBank/DDBJ databases">
        <authorList>
            <person name="Kanost M."/>
        </authorList>
    </citation>
    <scope>NUCLEOTIDE SEQUENCE</scope>
</reference>
<keyword evidence="5 6" id="KW-0472">Membrane</keyword>
<keyword evidence="9" id="KW-1185">Reference proteome</keyword>
<sequence length="269" mass="29153">MAVTRRVYIFSAFLLSVLSVLLILVAISSDSWVASTATAEVQNRDSTIRYGLFRGELGLHNLITPTFNTLFMTCIPELNSCAVSCKTEANARNAEVRALAQGYRPTPACVSVTDVDTSDPLETPPVISFALYVCLLVFVFLQLAFALVAAALAIVNATKNPTEPVFGLPGCLWTNLATAVLGIITLLLFGIYWATSGLKDHLAVSYIALGLFVPGPALGYSYWLLICSVFCNLSNVGLIQLRAYLLERDPPPPEIKVDNHPSDGTIFIY</sequence>
<evidence type="ECO:0000256" key="4">
    <source>
        <dbReference type="ARBA" id="ARBA00022989"/>
    </source>
</evidence>
<gene>
    <name evidence="7" type="ORF">O3G_MSEX010185</name>
    <name evidence="8" type="ORF">O3G_MSEX013106</name>
</gene>
<evidence type="ECO:0000313" key="7">
    <source>
        <dbReference type="EMBL" id="KAG6457236.1"/>
    </source>
</evidence>
<dbReference type="EMBL" id="JH668540">
    <property type="protein sequence ID" value="KAG6457236.1"/>
    <property type="molecule type" value="Genomic_DNA"/>
</dbReference>
<evidence type="ECO:0000313" key="9">
    <source>
        <dbReference type="Proteomes" id="UP000791440"/>
    </source>
</evidence>
<dbReference type="Proteomes" id="UP000791440">
    <property type="component" value="Unassembled WGS sequence"/>
</dbReference>
<accession>A0A921ZQS7</accession>
<name>A0A921ZQS7_MANSE</name>
<reference evidence="8" key="1">
    <citation type="journal article" date="2016" name="Insect Biochem. Mol. Biol.">
        <title>Multifaceted biological insights from a draft genome sequence of the tobacco hornworm moth, Manduca sexta.</title>
        <authorList>
            <person name="Kanost M.R."/>
            <person name="Arrese E.L."/>
            <person name="Cao X."/>
            <person name="Chen Y.R."/>
            <person name="Chellapilla S."/>
            <person name="Goldsmith M.R."/>
            <person name="Grosse-Wilde E."/>
            <person name="Heckel D.G."/>
            <person name="Herndon N."/>
            <person name="Jiang H."/>
            <person name="Papanicolaou A."/>
            <person name="Qu J."/>
            <person name="Soulages J.L."/>
            <person name="Vogel H."/>
            <person name="Walters J."/>
            <person name="Waterhouse R.M."/>
            <person name="Ahn S.J."/>
            <person name="Almeida F.C."/>
            <person name="An C."/>
            <person name="Aqrawi P."/>
            <person name="Bretschneider A."/>
            <person name="Bryant W.B."/>
            <person name="Bucks S."/>
            <person name="Chao H."/>
            <person name="Chevignon G."/>
            <person name="Christen J.M."/>
            <person name="Clarke D.F."/>
            <person name="Dittmer N.T."/>
            <person name="Ferguson L.C.F."/>
            <person name="Garavelou S."/>
            <person name="Gordon K.H.J."/>
            <person name="Gunaratna R.T."/>
            <person name="Han Y."/>
            <person name="Hauser F."/>
            <person name="He Y."/>
            <person name="Heidel-Fischer H."/>
            <person name="Hirsh A."/>
            <person name="Hu Y."/>
            <person name="Jiang H."/>
            <person name="Kalra D."/>
            <person name="Klinner C."/>
            <person name="Konig C."/>
            <person name="Kovar C."/>
            <person name="Kroll A.R."/>
            <person name="Kuwar S.S."/>
            <person name="Lee S.L."/>
            <person name="Lehman R."/>
            <person name="Li K."/>
            <person name="Li Z."/>
            <person name="Liang H."/>
            <person name="Lovelace S."/>
            <person name="Lu Z."/>
            <person name="Mansfield J.H."/>
            <person name="McCulloch K.J."/>
            <person name="Mathew T."/>
            <person name="Morton B."/>
            <person name="Muzny D.M."/>
            <person name="Neunemann D."/>
            <person name="Ongeri F."/>
            <person name="Pauchet Y."/>
            <person name="Pu L.L."/>
            <person name="Pyrousis I."/>
            <person name="Rao X.J."/>
            <person name="Redding A."/>
            <person name="Roesel C."/>
            <person name="Sanchez-Gracia A."/>
            <person name="Schaack S."/>
            <person name="Shukla A."/>
            <person name="Tetreau G."/>
            <person name="Wang Y."/>
            <person name="Xiong G.H."/>
            <person name="Traut W."/>
            <person name="Walsh T.K."/>
            <person name="Worley K.C."/>
            <person name="Wu D."/>
            <person name="Wu W."/>
            <person name="Wu Y.Q."/>
            <person name="Zhang X."/>
            <person name="Zou Z."/>
            <person name="Zucker H."/>
            <person name="Briscoe A.D."/>
            <person name="Burmester T."/>
            <person name="Clem R.J."/>
            <person name="Feyereisen R."/>
            <person name="Grimmelikhuijzen C.J.P."/>
            <person name="Hamodrakas S.J."/>
            <person name="Hansson B.S."/>
            <person name="Huguet E."/>
            <person name="Jermiin L.S."/>
            <person name="Lan Q."/>
            <person name="Lehman H.K."/>
            <person name="Lorenzen M."/>
            <person name="Merzendorfer H."/>
            <person name="Michalopoulos I."/>
            <person name="Morton D.B."/>
            <person name="Muthukrishnan S."/>
            <person name="Oakeshott J.G."/>
            <person name="Palmer W."/>
            <person name="Park Y."/>
            <person name="Passarelli A.L."/>
            <person name="Rozas J."/>
            <person name="Schwartz L.M."/>
            <person name="Smith W."/>
            <person name="Southgate A."/>
            <person name="Vilcinskas A."/>
            <person name="Vogt R."/>
            <person name="Wang P."/>
            <person name="Werren J."/>
            <person name="Yu X.Q."/>
            <person name="Zhou J.J."/>
            <person name="Brown S.J."/>
            <person name="Scherer S.E."/>
            <person name="Richards S."/>
            <person name="Blissard G.W."/>
        </authorList>
    </citation>
    <scope>NUCLEOTIDE SEQUENCE</scope>
</reference>
<dbReference type="PANTHER" id="PTHR31548">
    <property type="entry name" value="CLARIN"/>
    <property type="match status" value="1"/>
</dbReference>
<feature type="transmembrane region" description="Helical" evidence="6">
    <location>
        <begin position="7"/>
        <end position="27"/>
    </location>
</feature>